<comment type="caution">
    <text evidence="1">The sequence shown here is derived from an EMBL/GenBank/DDBJ whole genome shotgun (WGS) entry which is preliminary data.</text>
</comment>
<accession>A0A9N9H4Y1</accession>
<name>A0A9N9H4Y1_9GLOM</name>
<proteinExistence type="predicted"/>
<dbReference type="EMBL" id="CAJVPS010009126">
    <property type="protein sequence ID" value="CAG8647564.1"/>
    <property type="molecule type" value="Genomic_DNA"/>
</dbReference>
<reference evidence="1" key="1">
    <citation type="submission" date="2021-06" db="EMBL/GenBank/DDBJ databases">
        <authorList>
            <person name="Kallberg Y."/>
            <person name="Tangrot J."/>
            <person name="Rosling A."/>
        </authorList>
    </citation>
    <scope>NUCLEOTIDE SEQUENCE</scope>
    <source>
        <strain evidence="1">FL130A</strain>
    </source>
</reference>
<organism evidence="1 2">
    <name type="scientific">Ambispora leptoticha</name>
    <dbReference type="NCBI Taxonomy" id="144679"/>
    <lineage>
        <taxon>Eukaryota</taxon>
        <taxon>Fungi</taxon>
        <taxon>Fungi incertae sedis</taxon>
        <taxon>Mucoromycota</taxon>
        <taxon>Glomeromycotina</taxon>
        <taxon>Glomeromycetes</taxon>
        <taxon>Archaeosporales</taxon>
        <taxon>Ambisporaceae</taxon>
        <taxon>Ambispora</taxon>
    </lineage>
</organism>
<dbReference type="Proteomes" id="UP000789508">
    <property type="component" value="Unassembled WGS sequence"/>
</dbReference>
<keyword evidence="2" id="KW-1185">Reference proteome</keyword>
<protein>
    <submittedName>
        <fullName evidence="1">3813_t:CDS:1</fullName>
    </submittedName>
</protein>
<gene>
    <name evidence="1" type="ORF">ALEPTO_LOCUS9905</name>
</gene>
<sequence length="179" mass="20828">MERAELIDTIIASRIDKYQQKYQGLQLLKNENCRYLIAKNSQQEGFFLIWDGPNKNVNFTKEVYQEVVQEAQKHNLKTPYHVYARLYLCQVDTVNFYQIPNSVLLDFELFEFQEKAALKIVEKYENYLRQPIIIKKGEEETPVPFIQILDALTGSGKTVILAKTIGEIIKSVSRPPIIL</sequence>
<evidence type="ECO:0000313" key="1">
    <source>
        <dbReference type="EMBL" id="CAG8647564.1"/>
    </source>
</evidence>
<dbReference type="AlphaFoldDB" id="A0A9N9H4Y1"/>
<evidence type="ECO:0000313" key="2">
    <source>
        <dbReference type="Proteomes" id="UP000789508"/>
    </source>
</evidence>